<feature type="compositionally biased region" description="Low complexity" evidence="6">
    <location>
        <begin position="489"/>
        <end position="506"/>
    </location>
</feature>
<dbReference type="InterPro" id="IPR019359">
    <property type="entry name" value="CCDC85"/>
</dbReference>
<organism evidence="7 8">
    <name type="scientific">Macaca fascicularis</name>
    <name type="common">Crab-eating macaque</name>
    <name type="synonym">Cynomolgus monkey</name>
    <dbReference type="NCBI Taxonomy" id="9541"/>
    <lineage>
        <taxon>Eukaryota</taxon>
        <taxon>Metazoa</taxon>
        <taxon>Chordata</taxon>
        <taxon>Craniata</taxon>
        <taxon>Vertebrata</taxon>
        <taxon>Euteleostomi</taxon>
        <taxon>Mammalia</taxon>
        <taxon>Eutheria</taxon>
        <taxon>Euarchontoglires</taxon>
        <taxon>Primates</taxon>
        <taxon>Haplorrhini</taxon>
        <taxon>Catarrhini</taxon>
        <taxon>Cercopithecidae</taxon>
        <taxon>Cercopithecinae</taxon>
        <taxon>Macaca</taxon>
    </lineage>
</organism>
<proteinExistence type="inferred from homology"/>
<feature type="region of interest" description="Disordered" evidence="6">
    <location>
        <begin position="431"/>
        <end position="458"/>
    </location>
</feature>
<feature type="compositionally biased region" description="Gly residues" evidence="6">
    <location>
        <begin position="374"/>
        <end position="387"/>
    </location>
</feature>
<comment type="similarity">
    <text evidence="2">Belongs to the CCDC85 family.</text>
</comment>
<gene>
    <name evidence="7" type="primary">CCDC85A</name>
</gene>
<feature type="compositionally biased region" description="Low complexity" evidence="6">
    <location>
        <begin position="207"/>
        <end position="218"/>
    </location>
</feature>
<evidence type="ECO:0000256" key="2">
    <source>
        <dbReference type="ARBA" id="ARBA00009052"/>
    </source>
</evidence>
<reference evidence="7" key="2">
    <citation type="submission" date="2025-08" db="UniProtKB">
        <authorList>
            <consortium name="Ensembl"/>
        </authorList>
    </citation>
    <scope>IDENTIFICATION</scope>
</reference>
<protein>
    <submittedName>
        <fullName evidence="7">Coiled-coil domain containing 85A</fullName>
    </submittedName>
</protein>
<feature type="coiled-coil region" evidence="5">
    <location>
        <begin position="139"/>
        <end position="166"/>
    </location>
</feature>
<dbReference type="AlphaFoldDB" id="A0A7N9CJG6"/>
<dbReference type="GO" id="GO:0005912">
    <property type="term" value="C:adherens junction"/>
    <property type="evidence" value="ECO:0007669"/>
    <property type="project" value="UniProtKB-SubCell"/>
</dbReference>
<dbReference type="GeneTree" id="ENSGT00940000157361"/>
<evidence type="ECO:0000313" key="8">
    <source>
        <dbReference type="Proteomes" id="UP000233100"/>
    </source>
</evidence>
<feature type="coiled-coil region" evidence="5">
    <location>
        <begin position="47"/>
        <end position="106"/>
    </location>
</feature>
<keyword evidence="3" id="KW-0965">Cell junction</keyword>
<evidence type="ECO:0000256" key="3">
    <source>
        <dbReference type="ARBA" id="ARBA00022949"/>
    </source>
</evidence>
<name>A0A7N9CJG6_MACFA</name>
<evidence type="ECO:0000256" key="1">
    <source>
        <dbReference type="ARBA" id="ARBA00004536"/>
    </source>
</evidence>
<evidence type="ECO:0000256" key="6">
    <source>
        <dbReference type="SAM" id="MobiDB-lite"/>
    </source>
</evidence>
<dbReference type="Pfam" id="PF10226">
    <property type="entry name" value="CCDC85"/>
    <property type="match status" value="1"/>
</dbReference>
<reference evidence="7 8" key="1">
    <citation type="submission" date="2013-03" db="EMBL/GenBank/DDBJ databases">
        <authorList>
            <person name="Warren W."/>
            <person name="Wilson R.K."/>
        </authorList>
    </citation>
    <scope>NUCLEOTIDE SEQUENCE</scope>
</reference>
<evidence type="ECO:0000256" key="4">
    <source>
        <dbReference type="ARBA" id="ARBA00023054"/>
    </source>
</evidence>
<dbReference type="PANTHER" id="PTHR13546:SF13">
    <property type="entry name" value="COILED-COIL DOMAIN-CONTAINING PROTEIN 85A"/>
    <property type="match status" value="1"/>
</dbReference>
<dbReference type="Bgee" id="ENSMFAG00000044378">
    <property type="expression patterns" value="Expressed in temporal lobe and 8 other cell types or tissues"/>
</dbReference>
<dbReference type="Ensembl" id="ENSMFAT00000088934.1">
    <property type="protein sequence ID" value="ENSMFAP00000052746.1"/>
    <property type="gene ID" value="ENSMFAG00000044378.2"/>
</dbReference>
<feature type="compositionally biased region" description="Basic and acidic residues" evidence="6">
    <location>
        <begin position="234"/>
        <end position="258"/>
    </location>
</feature>
<feature type="compositionally biased region" description="Polar residues" evidence="6">
    <location>
        <begin position="437"/>
        <end position="453"/>
    </location>
</feature>
<dbReference type="PANTHER" id="PTHR13546">
    <property type="entry name" value="RE60986P"/>
    <property type="match status" value="1"/>
</dbReference>
<reference evidence="7" key="3">
    <citation type="submission" date="2025-09" db="UniProtKB">
        <authorList>
            <consortium name="Ensembl"/>
        </authorList>
    </citation>
    <scope>IDENTIFICATION</scope>
</reference>
<feature type="region of interest" description="Disordered" evidence="6">
    <location>
        <begin position="489"/>
        <end position="516"/>
    </location>
</feature>
<feature type="compositionally biased region" description="Basic and acidic residues" evidence="6">
    <location>
        <begin position="389"/>
        <end position="401"/>
    </location>
</feature>
<keyword evidence="4 5" id="KW-0175">Coiled coil</keyword>
<evidence type="ECO:0000256" key="5">
    <source>
        <dbReference type="SAM" id="Coils"/>
    </source>
</evidence>
<comment type="subcellular location">
    <subcellularLocation>
        <location evidence="1">Cell junction</location>
        <location evidence="1">Adherens junction</location>
    </subcellularLocation>
</comment>
<sequence>MSKAAGGAAAAAAAAESCSPAAAGSTTTAPVEDLSKVSDEELLQWSKEELIRSLRRAEAEKVSAMLDHSNLIREVNRRLQLHLGEIRGLKDINQKLQEDNQELRDLCCFLDDDRQKGKRVSREWQRLGRYTAGVMHKEVALYLQKLKELEVKQEEVVKENMELKELCVLLDEEKGAGCAGSRCSIDSQASLCQLTASTTPYVRDVGDGSSTSSTGSTDSPDHHKHHASSGSPEHLQKPRSEGSPEHSKHRSASPEHPQKPRACGTPDHPKALKGPSPEHHKPLCKGSPEQQRHPHPGSSPETLPKHVLSGSPEHFQKHRSGSSPEHARHSGGSPEHLQKHALGGSLEHLPRARGTSPEHLKQHYGGSPDHKHGGGGGGGGGSGGGSREGTLRRQAQEDGSPHHRNVYSGMNESTLSYVRQLEARVRQLEEENRMLPQASQNRRQPPTRNSSNMEKGWGPRARRVLQWWQGCRGIGRCLPTLPGSFRLSSGADGSNSSPNSAASFSGHATPSQQPEPVVHSLKVLDVQETIDRQQGKEYEHDLSETEKAIVREMCNVVWRKLGDAAGDHHCQKEIEDKKKKKETVGFHKPGLME</sequence>
<evidence type="ECO:0000313" key="7">
    <source>
        <dbReference type="Ensembl" id="ENSMFAP00000052746.1"/>
    </source>
</evidence>
<dbReference type="Proteomes" id="UP000233100">
    <property type="component" value="Chromosome 13"/>
</dbReference>
<feature type="region of interest" description="Disordered" evidence="6">
    <location>
        <begin position="201"/>
        <end position="412"/>
    </location>
</feature>
<accession>A0A7N9CJG6</accession>
<keyword evidence="8" id="KW-1185">Reference proteome</keyword>